<evidence type="ECO:0000313" key="8">
    <source>
        <dbReference type="EMBL" id="KAK1121870.1"/>
    </source>
</evidence>
<organism evidence="8 9">
    <name type="scientific">Melipona bicolor</name>
    <dbReference type="NCBI Taxonomy" id="60889"/>
    <lineage>
        <taxon>Eukaryota</taxon>
        <taxon>Metazoa</taxon>
        <taxon>Ecdysozoa</taxon>
        <taxon>Arthropoda</taxon>
        <taxon>Hexapoda</taxon>
        <taxon>Insecta</taxon>
        <taxon>Pterygota</taxon>
        <taxon>Neoptera</taxon>
        <taxon>Endopterygota</taxon>
        <taxon>Hymenoptera</taxon>
        <taxon>Apocrita</taxon>
        <taxon>Aculeata</taxon>
        <taxon>Apoidea</taxon>
        <taxon>Anthophila</taxon>
        <taxon>Apidae</taxon>
        <taxon>Melipona</taxon>
    </lineage>
</organism>
<feature type="transmembrane region" description="Helical" evidence="5">
    <location>
        <begin position="294"/>
        <end position="312"/>
    </location>
</feature>
<evidence type="ECO:0000256" key="5">
    <source>
        <dbReference type="SAM" id="Phobius"/>
    </source>
</evidence>
<reference evidence="8" key="1">
    <citation type="submission" date="2021-10" db="EMBL/GenBank/DDBJ databases">
        <title>Melipona bicolor Genome sequencing and assembly.</title>
        <authorList>
            <person name="Araujo N.S."/>
            <person name="Arias M.C."/>
        </authorList>
    </citation>
    <scope>NUCLEOTIDE SEQUENCE</scope>
    <source>
        <strain evidence="8">USP_2M_L1-L4_2017</strain>
        <tissue evidence="8">Whole body</tissue>
    </source>
</reference>
<feature type="transmembrane region" description="Helical" evidence="5">
    <location>
        <begin position="417"/>
        <end position="437"/>
    </location>
</feature>
<keyword evidence="2 5" id="KW-0812">Transmembrane</keyword>
<keyword evidence="9" id="KW-1185">Reference proteome</keyword>
<sequence length="517" mass="57936">MSRTFIGDLLIFLSLVVASLAEEKLTNTLFLDDGSVFQVNLTSLHDYSPYTKRIAIEANSTATFNVTNVSSSASFIIFQIHIYVYNVTLSYDKDNLDKNSNRSVFGSNVGLFSKVTTNVVTPLYVKNDNVHRVEALLVAIAYNDRSPIPGGCNMEFNTEIAPYTMVQTGDAMITVDVQPASVPFNSVQPSCEKDVVPVEMYHMFLTGWDFSVDSYFTAIISMLTVMDIEENGMQVTSSNVFSPMRRVFSAYTGIGSVYVAVATYGNYSAAYVPAFSYACHPIVDPDSCKILPDFLSNFVCVLCFIVGLLLLYHKFQFDVIIPTFFVGSVIGYAALGTIGSLVMGVSFILMWITSLYIPILNRLTLNLTLGWFFGCVVYFSSPESFTIFQNNWLFWIFFVIFNLGIALIMILLSDFASFITCAIFSSFMIILSLDYWIGSTLKYIIINFTRRIAVEGFNLAIIEHPTQTKDICLIVLWICLAVYHFFKQRAIYLIKKRNNDNRASPFEAAAENSPLLS</sequence>
<keyword evidence="3 5" id="KW-1133">Transmembrane helix</keyword>
<dbReference type="InterPro" id="IPR042502">
    <property type="entry name" value="TM7SF3"/>
</dbReference>
<feature type="transmembrane region" description="Helical" evidence="5">
    <location>
        <begin position="363"/>
        <end position="380"/>
    </location>
</feature>
<keyword evidence="6" id="KW-0732">Signal</keyword>
<gene>
    <name evidence="8" type="ORF">K0M31_010180</name>
</gene>
<dbReference type="Pfam" id="PF25992">
    <property type="entry name" value="Ig_TM7SF3_N"/>
    <property type="match status" value="1"/>
</dbReference>
<feature type="chain" id="PRO_5041372517" description="TM7S3/TM198-like domain-containing protein" evidence="6">
    <location>
        <begin position="22"/>
        <end position="517"/>
    </location>
</feature>
<protein>
    <recommendedName>
        <fullName evidence="7">TM7S3/TM198-like domain-containing protein</fullName>
    </recommendedName>
</protein>
<comment type="subcellular location">
    <subcellularLocation>
        <location evidence="1">Membrane</location>
        <topology evidence="1">Multi-pass membrane protein</topology>
    </subcellularLocation>
</comment>
<dbReference type="PANTHER" id="PTHR15937:SF3">
    <property type="entry name" value="TRANSMEMBRANE 7 SUPERFAMILY MEMBER 3"/>
    <property type="match status" value="1"/>
</dbReference>
<feature type="signal peptide" evidence="6">
    <location>
        <begin position="1"/>
        <end position="21"/>
    </location>
</feature>
<evidence type="ECO:0000256" key="1">
    <source>
        <dbReference type="ARBA" id="ARBA00004141"/>
    </source>
</evidence>
<accession>A0AA40KIR2</accession>
<evidence type="ECO:0000256" key="2">
    <source>
        <dbReference type="ARBA" id="ARBA00022692"/>
    </source>
</evidence>
<dbReference type="PANTHER" id="PTHR15937">
    <property type="entry name" value="TRANSMEMBRANE 7 SUPERFAMILY MEMBER 3"/>
    <property type="match status" value="1"/>
</dbReference>
<evidence type="ECO:0000259" key="7">
    <source>
        <dbReference type="Pfam" id="PF13886"/>
    </source>
</evidence>
<dbReference type="AlphaFoldDB" id="A0AA40KIR2"/>
<feature type="transmembrane region" description="Helical" evidence="5">
    <location>
        <begin position="324"/>
        <end position="357"/>
    </location>
</feature>
<comment type="caution">
    <text evidence="8">The sequence shown here is derived from an EMBL/GenBank/DDBJ whole genome shotgun (WGS) entry which is preliminary data.</text>
</comment>
<keyword evidence="4 5" id="KW-0472">Membrane</keyword>
<dbReference type="GO" id="GO:0043069">
    <property type="term" value="P:negative regulation of programmed cell death"/>
    <property type="evidence" value="ECO:0007669"/>
    <property type="project" value="TreeGrafter"/>
</dbReference>
<evidence type="ECO:0000313" key="9">
    <source>
        <dbReference type="Proteomes" id="UP001177670"/>
    </source>
</evidence>
<name>A0AA40KIR2_9HYME</name>
<dbReference type="Proteomes" id="UP001177670">
    <property type="component" value="Unassembled WGS sequence"/>
</dbReference>
<feature type="domain" description="TM7S3/TM198-like" evidence="7">
    <location>
        <begin position="300"/>
        <end position="488"/>
    </location>
</feature>
<dbReference type="InterPro" id="IPR025256">
    <property type="entry name" value="TM7S3/TM198-like_dom"/>
</dbReference>
<evidence type="ECO:0000256" key="4">
    <source>
        <dbReference type="ARBA" id="ARBA00023136"/>
    </source>
</evidence>
<evidence type="ECO:0000256" key="3">
    <source>
        <dbReference type="ARBA" id="ARBA00022989"/>
    </source>
</evidence>
<dbReference type="Pfam" id="PF13886">
    <property type="entry name" value="TM7S3_TM198"/>
    <property type="match status" value="1"/>
</dbReference>
<evidence type="ECO:0000256" key="6">
    <source>
        <dbReference type="SAM" id="SignalP"/>
    </source>
</evidence>
<feature type="transmembrane region" description="Helical" evidence="5">
    <location>
        <begin position="392"/>
        <end position="411"/>
    </location>
</feature>
<dbReference type="GO" id="GO:0005886">
    <property type="term" value="C:plasma membrane"/>
    <property type="evidence" value="ECO:0007669"/>
    <property type="project" value="TreeGrafter"/>
</dbReference>
<dbReference type="EMBL" id="JAHYIQ010000025">
    <property type="protein sequence ID" value="KAK1121870.1"/>
    <property type="molecule type" value="Genomic_DNA"/>
</dbReference>
<proteinExistence type="predicted"/>